<dbReference type="eggNOG" id="ENOG502SNZ3">
    <property type="taxonomic scope" value="Eukaryota"/>
</dbReference>
<dbReference type="PANTHER" id="PTHR31398:SF0">
    <property type="entry name" value="MEIOTIC NUCLEAR DIVISION PROTEIN 1 HOMOLOG"/>
    <property type="match status" value="1"/>
</dbReference>
<organism evidence="2 3">
    <name type="scientific">Paramecium tetraurelia</name>
    <dbReference type="NCBI Taxonomy" id="5888"/>
    <lineage>
        <taxon>Eukaryota</taxon>
        <taxon>Sar</taxon>
        <taxon>Alveolata</taxon>
        <taxon>Ciliophora</taxon>
        <taxon>Intramacronucleata</taxon>
        <taxon>Oligohymenophorea</taxon>
        <taxon>Peniculida</taxon>
        <taxon>Parameciidae</taxon>
        <taxon>Paramecium</taxon>
    </lineage>
</organism>
<evidence type="ECO:0008006" key="4">
    <source>
        <dbReference type="Google" id="ProtNLM"/>
    </source>
</evidence>
<keyword evidence="3" id="KW-1185">Reference proteome</keyword>
<dbReference type="KEGG" id="ptm:GSPATT00012850001"/>
<protein>
    <recommendedName>
        <fullName evidence="4">Transmembrane protein</fullName>
    </recommendedName>
</protein>
<dbReference type="RefSeq" id="XP_001444739.1">
    <property type="nucleotide sequence ID" value="XM_001444702.2"/>
</dbReference>
<dbReference type="AlphaFoldDB" id="A0D2S5"/>
<sequence>MTDIEDFSDNRVSSYQRLQPERQKNTLPRWRMWLHQMDIFSVIPTPKTYPVSTRRSIIGTCLFIFVFATYVISSFVFFVIDNVPRLNEFSQLDDSVSLTVGPEIAMQFLYGKDVLNESITNTSIFSITMQQVIKYLDPAKQDNSSTQIPLKICYSNDIDWMPQNASKQAFLCPQVQLNLSGQLYRSEEFIYPRIQIDYCPYKHPEKKLQCETEQQIRKVVAGGRLFLYIKNQAPEVNFVGKKTEGLKYQVFQYFLVPGLYNRAEIVLQKQLVSRTGDYLTQFSTKHDDYLLVNRQYLYVTNVTQNDDGRADTDSLSIYKGYQIFLRLDQEVRIIQVVKDTIIDVIAQWGAFYGVLVGAFALYFLKYNQNQFYKKNKQWANFDQNEALFESKQLNETEGKSPID</sequence>
<proteinExistence type="predicted"/>
<gene>
    <name evidence="2" type="ORF">GSPATT00012850001</name>
</gene>
<dbReference type="OrthoDB" id="290635at2759"/>
<keyword evidence="1" id="KW-1133">Transmembrane helix</keyword>
<dbReference type="GO" id="GO:0007131">
    <property type="term" value="P:reciprocal meiotic recombination"/>
    <property type="evidence" value="ECO:0000318"/>
    <property type="project" value="GO_Central"/>
</dbReference>
<name>A0D2S5_PARTE</name>
<dbReference type="InParanoid" id="A0D2S5"/>
<evidence type="ECO:0000256" key="1">
    <source>
        <dbReference type="SAM" id="Phobius"/>
    </source>
</evidence>
<feature type="transmembrane region" description="Helical" evidence="1">
    <location>
        <begin position="57"/>
        <end position="80"/>
    </location>
</feature>
<evidence type="ECO:0000313" key="3">
    <source>
        <dbReference type="Proteomes" id="UP000000600"/>
    </source>
</evidence>
<dbReference type="Proteomes" id="UP000000600">
    <property type="component" value="Unassembled WGS sequence"/>
</dbReference>
<dbReference type="EMBL" id="CT868263">
    <property type="protein sequence ID" value="CAK77342.1"/>
    <property type="molecule type" value="Genomic_DNA"/>
</dbReference>
<dbReference type="HOGENOM" id="CLU_046627_0_0_1"/>
<evidence type="ECO:0000313" key="2">
    <source>
        <dbReference type="EMBL" id="CAK77342.1"/>
    </source>
</evidence>
<feature type="transmembrane region" description="Helical" evidence="1">
    <location>
        <begin position="345"/>
        <end position="364"/>
    </location>
</feature>
<dbReference type="PANTHER" id="PTHR31398">
    <property type="entry name" value="MEIOTIC NUCLEAR DIVISION PROTEIN 1 HOMOLOG"/>
    <property type="match status" value="1"/>
</dbReference>
<dbReference type="GeneID" id="5030523"/>
<dbReference type="OMA" id="GPEIAMQ"/>
<reference evidence="2 3" key="1">
    <citation type="journal article" date="2006" name="Nature">
        <title>Global trends of whole-genome duplications revealed by the ciliate Paramecium tetraurelia.</title>
        <authorList>
            <consortium name="Genoscope"/>
            <person name="Aury J.-M."/>
            <person name="Jaillon O."/>
            <person name="Duret L."/>
            <person name="Noel B."/>
            <person name="Jubin C."/>
            <person name="Porcel B.M."/>
            <person name="Segurens B."/>
            <person name="Daubin V."/>
            <person name="Anthouard V."/>
            <person name="Aiach N."/>
            <person name="Arnaiz O."/>
            <person name="Billaut A."/>
            <person name="Beisson J."/>
            <person name="Blanc I."/>
            <person name="Bouhouche K."/>
            <person name="Camara F."/>
            <person name="Duharcourt S."/>
            <person name="Guigo R."/>
            <person name="Gogendeau D."/>
            <person name="Katinka M."/>
            <person name="Keller A.-M."/>
            <person name="Kissmehl R."/>
            <person name="Klotz C."/>
            <person name="Koll F."/>
            <person name="Le Moue A."/>
            <person name="Lepere C."/>
            <person name="Malinsky S."/>
            <person name="Nowacki M."/>
            <person name="Nowak J.K."/>
            <person name="Plattner H."/>
            <person name="Poulain J."/>
            <person name="Ruiz F."/>
            <person name="Serrano V."/>
            <person name="Zagulski M."/>
            <person name="Dessen P."/>
            <person name="Betermier M."/>
            <person name="Weissenbach J."/>
            <person name="Scarpelli C."/>
            <person name="Schachter V."/>
            <person name="Sperling L."/>
            <person name="Meyer E."/>
            <person name="Cohen J."/>
            <person name="Wincker P."/>
        </authorList>
    </citation>
    <scope>NUCLEOTIDE SEQUENCE [LARGE SCALE GENOMIC DNA]</scope>
    <source>
        <strain evidence="2 3">Stock d4-2</strain>
    </source>
</reference>
<accession>A0D2S5</accession>
<keyword evidence="1" id="KW-0812">Transmembrane</keyword>
<keyword evidence="1" id="KW-0472">Membrane</keyword>